<dbReference type="InterPro" id="IPR043128">
    <property type="entry name" value="Rev_trsase/Diguanyl_cyclase"/>
</dbReference>
<dbReference type="CDD" id="cd01647">
    <property type="entry name" value="RT_LTR"/>
    <property type="match status" value="1"/>
</dbReference>
<dbReference type="Pfam" id="PF00078">
    <property type="entry name" value="RVT_1"/>
    <property type="match status" value="1"/>
</dbReference>
<dbReference type="SUPFAM" id="SSF56672">
    <property type="entry name" value="DNA/RNA polymerases"/>
    <property type="match status" value="1"/>
</dbReference>
<evidence type="ECO:0000313" key="3">
    <source>
        <dbReference type="Proteomes" id="UP000015106"/>
    </source>
</evidence>
<reference evidence="2" key="3">
    <citation type="submission" date="2022-06" db="UniProtKB">
        <authorList>
            <consortium name="EnsemblPlants"/>
        </authorList>
    </citation>
    <scope>IDENTIFICATION</scope>
</reference>
<organism evidence="2 3">
    <name type="scientific">Triticum urartu</name>
    <name type="common">Red wild einkorn</name>
    <name type="synonym">Crithodium urartu</name>
    <dbReference type="NCBI Taxonomy" id="4572"/>
    <lineage>
        <taxon>Eukaryota</taxon>
        <taxon>Viridiplantae</taxon>
        <taxon>Streptophyta</taxon>
        <taxon>Embryophyta</taxon>
        <taxon>Tracheophyta</taxon>
        <taxon>Spermatophyta</taxon>
        <taxon>Magnoliopsida</taxon>
        <taxon>Liliopsida</taxon>
        <taxon>Poales</taxon>
        <taxon>Poaceae</taxon>
        <taxon>BOP clade</taxon>
        <taxon>Pooideae</taxon>
        <taxon>Triticodae</taxon>
        <taxon>Triticeae</taxon>
        <taxon>Triticinae</taxon>
        <taxon>Triticum</taxon>
    </lineage>
</organism>
<dbReference type="PROSITE" id="PS50878">
    <property type="entry name" value="RT_POL"/>
    <property type="match status" value="1"/>
</dbReference>
<dbReference type="Pfam" id="PF17919">
    <property type="entry name" value="RT_RNaseH_2"/>
    <property type="match status" value="1"/>
</dbReference>
<proteinExistence type="predicted"/>
<dbReference type="Proteomes" id="UP000015106">
    <property type="component" value="Chromosome 5"/>
</dbReference>
<dbReference type="PANTHER" id="PTHR33064:SF37">
    <property type="entry name" value="RIBONUCLEASE H"/>
    <property type="match status" value="1"/>
</dbReference>
<dbReference type="InterPro" id="IPR051320">
    <property type="entry name" value="Viral_Replic_Matur_Polypro"/>
</dbReference>
<dbReference type="EnsemblPlants" id="TuG1812G0500004452.01.T01">
    <property type="protein sequence ID" value="TuG1812G0500004452.01.T01.cds369303"/>
    <property type="gene ID" value="TuG1812G0500004452.01"/>
</dbReference>
<dbReference type="InterPro" id="IPR043502">
    <property type="entry name" value="DNA/RNA_pol_sf"/>
</dbReference>
<keyword evidence="3" id="KW-1185">Reference proteome</keyword>
<dbReference type="FunFam" id="3.30.70.270:FF:000020">
    <property type="entry name" value="Transposon Tf2-6 polyprotein-like Protein"/>
    <property type="match status" value="1"/>
</dbReference>
<evidence type="ECO:0000313" key="2">
    <source>
        <dbReference type="EnsemblPlants" id="TuG1812G0500004452.01.T01.cds369303"/>
    </source>
</evidence>
<reference evidence="2" key="2">
    <citation type="submission" date="2018-03" db="EMBL/GenBank/DDBJ databases">
        <title>The Triticum urartu genome reveals the dynamic nature of wheat genome evolution.</title>
        <authorList>
            <person name="Ling H."/>
            <person name="Ma B."/>
            <person name="Shi X."/>
            <person name="Liu H."/>
            <person name="Dong L."/>
            <person name="Sun H."/>
            <person name="Cao Y."/>
            <person name="Gao Q."/>
            <person name="Zheng S."/>
            <person name="Li Y."/>
            <person name="Yu Y."/>
            <person name="Du H."/>
            <person name="Qi M."/>
            <person name="Li Y."/>
            <person name="Yu H."/>
            <person name="Cui Y."/>
            <person name="Wang N."/>
            <person name="Chen C."/>
            <person name="Wu H."/>
            <person name="Zhao Y."/>
            <person name="Zhang J."/>
            <person name="Li Y."/>
            <person name="Zhou W."/>
            <person name="Zhang B."/>
            <person name="Hu W."/>
            <person name="Eijk M."/>
            <person name="Tang J."/>
            <person name="Witsenboer H."/>
            <person name="Zhao S."/>
            <person name="Li Z."/>
            <person name="Zhang A."/>
            <person name="Wang D."/>
            <person name="Liang C."/>
        </authorList>
    </citation>
    <scope>NUCLEOTIDE SEQUENCE [LARGE SCALE GENOMIC DNA]</scope>
    <source>
        <strain evidence="2">cv. G1812</strain>
    </source>
</reference>
<dbReference type="FunFam" id="3.30.70.270:FF:000003">
    <property type="entry name" value="Transposon Ty3-G Gag-Pol polyprotein"/>
    <property type="match status" value="1"/>
</dbReference>
<dbReference type="AlphaFoldDB" id="A0A8R7UJW3"/>
<dbReference type="PANTHER" id="PTHR33064">
    <property type="entry name" value="POL PROTEIN"/>
    <property type="match status" value="1"/>
</dbReference>
<dbReference type="InterPro" id="IPR000477">
    <property type="entry name" value="RT_dom"/>
</dbReference>
<accession>A0A8R7UJW3</accession>
<protein>
    <recommendedName>
        <fullName evidence="1">Reverse transcriptase domain-containing protein</fullName>
    </recommendedName>
</protein>
<dbReference type="Gene3D" id="3.30.70.270">
    <property type="match status" value="2"/>
</dbReference>
<sequence>MPFGVTNGPPTFTELMHTVLGPLLRHCVLVFFDDILIFSKTYKEHLEHVALVLEALRKHQLYGKLSKCTFAQNKVEYLGYVITDKGVSTYPGTVEAIINWPTPQNVTHLRSFLGLAGYYGRFVQNYGLICKPLFEALKKEGFQWTDTQMAAFQQLKDRMTSAPVLALPDFSLPFVLEADASGYGIGAVLMQKGQPIAYMSKALGPKAAGW</sequence>
<dbReference type="InterPro" id="IPR041577">
    <property type="entry name" value="RT_RNaseH_2"/>
</dbReference>
<dbReference type="Gramene" id="TuG1812G0500004452.01.T01">
    <property type="protein sequence ID" value="TuG1812G0500004452.01.T01.cds369303"/>
    <property type="gene ID" value="TuG1812G0500004452.01"/>
</dbReference>
<evidence type="ECO:0000259" key="1">
    <source>
        <dbReference type="PROSITE" id="PS50878"/>
    </source>
</evidence>
<reference evidence="3" key="1">
    <citation type="journal article" date="2013" name="Nature">
        <title>Draft genome of the wheat A-genome progenitor Triticum urartu.</title>
        <authorList>
            <person name="Ling H.Q."/>
            <person name="Zhao S."/>
            <person name="Liu D."/>
            <person name="Wang J."/>
            <person name="Sun H."/>
            <person name="Zhang C."/>
            <person name="Fan H."/>
            <person name="Li D."/>
            <person name="Dong L."/>
            <person name="Tao Y."/>
            <person name="Gao C."/>
            <person name="Wu H."/>
            <person name="Li Y."/>
            <person name="Cui Y."/>
            <person name="Guo X."/>
            <person name="Zheng S."/>
            <person name="Wang B."/>
            <person name="Yu K."/>
            <person name="Liang Q."/>
            <person name="Yang W."/>
            <person name="Lou X."/>
            <person name="Chen J."/>
            <person name="Feng M."/>
            <person name="Jian J."/>
            <person name="Zhang X."/>
            <person name="Luo G."/>
            <person name="Jiang Y."/>
            <person name="Liu J."/>
            <person name="Wang Z."/>
            <person name="Sha Y."/>
            <person name="Zhang B."/>
            <person name="Wu H."/>
            <person name="Tang D."/>
            <person name="Shen Q."/>
            <person name="Xue P."/>
            <person name="Zou S."/>
            <person name="Wang X."/>
            <person name="Liu X."/>
            <person name="Wang F."/>
            <person name="Yang Y."/>
            <person name="An X."/>
            <person name="Dong Z."/>
            <person name="Zhang K."/>
            <person name="Zhang X."/>
            <person name="Luo M.C."/>
            <person name="Dvorak J."/>
            <person name="Tong Y."/>
            <person name="Wang J."/>
            <person name="Yang H."/>
            <person name="Li Z."/>
            <person name="Wang D."/>
            <person name="Zhang A."/>
            <person name="Wang J."/>
        </authorList>
    </citation>
    <scope>NUCLEOTIDE SEQUENCE</scope>
    <source>
        <strain evidence="3">cv. G1812</strain>
    </source>
</reference>
<dbReference type="Gene3D" id="3.10.20.370">
    <property type="match status" value="1"/>
</dbReference>
<name>A0A8R7UJW3_TRIUA</name>
<feature type="domain" description="Reverse transcriptase" evidence="1">
    <location>
        <begin position="1"/>
        <end position="82"/>
    </location>
</feature>